<dbReference type="InterPro" id="IPR027417">
    <property type="entry name" value="P-loop_NTPase"/>
</dbReference>
<feature type="transmembrane region" description="Helical" evidence="7">
    <location>
        <begin position="133"/>
        <end position="153"/>
    </location>
</feature>
<dbReference type="PROSITE" id="PS50929">
    <property type="entry name" value="ABC_TM1F"/>
    <property type="match status" value="1"/>
</dbReference>
<proteinExistence type="predicted"/>
<dbReference type="EMBL" id="JBHTMP010000076">
    <property type="protein sequence ID" value="MFD1325362.1"/>
    <property type="molecule type" value="Genomic_DNA"/>
</dbReference>
<name>A0ABW3YLH3_9ACTN</name>
<accession>A0ABW3YLH3</accession>
<dbReference type="PROSITE" id="PS50893">
    <property type="entry name" value="ABC_TRANSPORTER_2"/>
    <property type="match status" value="1"/>
</dbReference>
<comment type="subcellular location">
    <subcellularLocation>
        <location evidence="1">Cell membrane</location>
        <topology evidence="1">Multi-pass membrane protein</topology>
    </subcellularLocation>
</comment>
<evidence type="ECO:0000256" key="1">
    <source>
        <dbReference type="ARBA" id="ARBA00004651"/>
    </source>
</evidence>
<feature type="transmembrane region" description="Helical" evidence="7">
    <location>
        <begin position="159"/>
        <end position="180"/>
    </location>
</feature>
<dbReference type="InterPro" id="IPR039421">
    <property type="entry name" value="Type_1_exporter"/>
</dbReference>
<dbReference type="PROSITE" id="PS00211">
    <property type="entry name" value="ABC_TRANSPORTER_1"/>
    <property type="match status" value="1"/>
</dbReference>
<dbReference type="InterPro" id="IPR036640">
    <property type="entry name" value="ABC1_TM_sf"/>
</dbReference>
<organism evidence="10 11">
    <name type="scientific">Micromonospora sonneratiae</name>
    <dbReference type="NCBI Taxonomy" id="1184706"/>
    <lineage>
        <taxon>Bacteria</taxon>
        <taxon>Bacillati</taxon>
        <taxon>Actinomycetota</taxon>
        <taxon>Actinomycetes</taxon>
        <taxon>Micromonosporales</taxon>
        <taxon>Micromonosporaceae</taxon>
        <taxon>Micromonospora</taxon>
    </lineage>
</organism>
<dbReference type="Pfam" id="PF00005">
    <property type="entry name" value="ABC_tran"/>
    <property type="match status" value="1"/>
</dbReference>
<evidence type="ECO:0000256" key="4">
    <source>
        <dbReference type="ARBA" id="ARBA00022840"/>
    </source>
</evidence>
<evidence type="ECO:0000256" key="3">
    <source>
        <dbReference type="ARBA" id="ARBA00022741"/>
    </source>
</evidence>
<sequence length="568" mass="59920">MNRRPFDPRLLRRVPATRRHLAVLATLGVLTAALIIAQATALATVLAEAAVGRLDRVALAAFVLTVAGRAVLVWAQGAVSARMAATVKATLRTDLLDAVGRRGPGWLAGQQAGRLATLAGRGLDALDAYFTGYLPQLVLSVTVPVAVLARLVFADWSSALIVAVTLPLIPIFGALLGWQAQAATERQWRRLAMLGGHFLDMVAGLPTLRAFGRARAQVEVVRRMADGHRAATMKTLRIAFLSGLVLELVATLSVALVAVPVGIRLLGGGLILQTALLVLLLTPEAYLPLRSAGSRFHASMEGLTALNDVFSVLGRAPSKAETDGKGPLPAPEAGEIRFEAVTVEYERGTALRDVTLTIRPGERIAIIGPSGAGKSTLLGLLLGFVTPTSGRILVDGVDLATVDLDGWRRQIAWVPQRAHLFADSVAENICLGAPETPPTELQRAVRAAVLDDVVAALPDGLDTLLGERGHGLSSGQRQRVALARAFLRDAPIVLLDEPTARLDGASEAAVLDATRRLVAGRTALLVAHRPALLDEADRILRIEDGRLTELTPAATPTASYGGRSEVGS</sequence>
<dbReference type="InterPro" id="IPR011527">
    <property type="entry name" value="ABC1_TM_dom"/>
</dbReference>
<keyword evidence="11" id="KW-1185">Reference proteome</keyword>
<dbReference type="PANTHER" id="PTHR24221">
    <property type="entry name" value="ATP-BINDING CASSETTE SUB-FAMILY B"/>
    <property type="match status" value="1"/>
</dbReference>
<keyword evidence="3" id="KW-0547">Nucleotide-binding</keyword>
<evidence type="ECO:0000256" key="7">
    <source>
        <dbReference type="SAM" id="Phobius"/>
    </source>
</evidence>
<dbReference type="InterPro" id="IPR014216">
    <property type="entry name" value="ABC_transptr_CydD"/>
</dbReference>
<evidence type="ECO:0000259" key="8">
    <source>
        <dbReference type="PROSITE" id="PS50893"/>
    </source>
</evidence>
<dbReference type="PANTHER" id="PTHR24221:SF590">
    <property type="entry name" value="COMPONENT LINKED WITH THE ASSEMBLY OF CYTOCHROME' TRANSPORT TRANSMEMBRANE ATP-BINDING PROTEIN ABC TRANSPORTER CYDD-RELATED"/>
    <property type="match status" value="1"/>
</dbReference>
<feature type="transmembrane region" description="Helical" evidence="7">
    <location>
        <begin position="57"/>
        <end position="75"/>
    </location>
</feature>
<dbReference type="SUPFAM" id="SSF90123">
    <property type="entry name" value="ABC transporter transmembrane region"/>
    <property type="match status" value="1"/>
</dbReference>
<evidence type="ECO:0000313" key="10">
    <source>
        <dbReference type="EMBL" id="MFD1325362.1"/>
    </source>
</evidence>
<dbReference type="Gene3D" id="1.20.1560.10">
    <property type="entry name" value="ABC transporter type 1, transmembrane domain"/>
    <property type="match status" value="1"/>
</dbReference>
<feature type="domain" description="ABC transporter" evidence="8">
    <location>
        <begin position="336"/>
        <end position="566"/>
    </location>
</feature>
<comment type="caution">
    <text evidence="10">The sequence shown here is derived from an EMBL/GenBank/DDBJ whole genome shotgun (WGS) entry which is preliminary data.</text>
</comment>
<keyword evidence="6 7" id="KW-0472">Membrane</keyword>
<dbReference type="InterPro" id="IPR003593">
    <property type="entry name" value="AAA+_ATPase"/>
</dbReference>
<protein>
    <submittedName>
        <fullName evidence="10">Thiol reductant ABC exporter subunit CydD</fullName>
    </submittedName>
</protein>
<feature type="domain" description="ABC transmembrane type-1" evidence="9">
    <location>
        <begin position="22"/>
        <end position="301"/>
    </location>
</feature>
<evidence type="ECO:0000256" key="5">
    <source>
        <dbReference type="ARBA" id="ARBA00022989"/>
    </source>
</evidence>
<keyword evidence="2 7" id="KW-0812">Transmembrane</keyword>
<feature type="transmembrane region" description="Helical" evidence="7">
    <location>
        <begin position="238"/>
        <end position="259"/>
    </location>
</feature>
<dbReference type="NCBIfam" id="TIGR02857">
    <property type="entry name" value="CydD"/>
    <property type="match status" value="1"/>
</dbReference>
<dbReference type="SUPFAM" id="SSF52540">
    <property type="entry name" value="P-loop containing nucleoside triphosphate hydrolases"/>
    <property type="match status" value="1"/>
</dbReference>
<evidence type="ECO:0000259" key="9">
    <source>
        <dbReference type="PROSITE" id="PS50929"/>
    </source>
</evidence>
<dbReference type="Pfam" id="PF00664">
    <property type="entry name" value="ABC_membrane"/>
    <property type="match status" value="1"/>
</dbReference>
<evidence type="ECO:0000313" key="11">
    <source>
        <dbReference type="Proteomes" id="UP001597260"/>
    </source>
</evidence>
<evidence type="ECO:0000256" key="2">
    <source>
        <dbReference type="ARBA" id="ARBA00022692"/>
    </source>
</evidence>
<keyword evidence="4" id="KW-0067">ATP-binding</keyword>
<gene>
    <name evidence="10" type="primary">cydD</name>
    <name evidence="10" type="ORF">ACFQ4H_30190</name>
</gene>
<dbReference type="InterPro" id="IPR003439">
    <property type="entry name" value="ABC_transporter-like_ATP-bd"/>
</dbReference>
<dbReference type="Proteomes" id="UP001597260">
    <property type="component" value="Unassembled WGS sequence"/>
</dbReference>
<keyword evidence="5 7" id="KW-1133">Transmembrane helix</keyword>
<reference evidence="11" key="1">
    <citation type="journal article" date="2019" name="Int. J. Syst. Evol. Microbiol.">
        <title>The Global Catalogue of Microorganisms (GCM) 10K type strain sequencing project: providing services to taxonomists for standard genome sequencing and annotation.</title>
        <authorList>
            <consortium name="The Broad Institute Genomics Platform"/>
            <consortium name="The Broad Institute Genome Sequencing Center for Infectious Disease"/>
            <person name="Wu L."/>
            <person name="Ma J."/>
        </authorList>
    </citation>
    <scope>NUCLEOTIDE SEQUENCE [LARGE SCALE GENOMIC DNA]</scope>
    <source>
        <strain evidence="11">JCM 31037</strain>
    </source>
</reference>
<dbReference type="Gene3D" id="3.40.50.300">
    <property type="entry name" value="P-loop containing nucleotide triphosphate hydrolases"/>
    <property type="match status" value="1"/>
</dbReference>
<dbReference type="InterPro" id="IPR017871">
    <property type="entry name" value="ABC_transporter-like_CS"/>
</dbReference>
<dbReference type="SMART" id="SM00382">
    <property type="entry name" value="AAA"/>
    <property type="match status" value="1"/>
</dbReference>
<dbReference type="RefSeq" id="WP_377577638.1">
    <property type="nucleotide sequence ID" value="NZ_JBHTMP010000076.1"/>
</dbReference>
<evidence type="ECO:0000256" key="6">
    <source>
        <dbReference type="ARBA" id="ARBA00023136"/>
    </source>
</evidence>
<dbReference type="CDD" id="cd18584">
    <property type="entry name" value="ABC_6TM_AarD_CydD"/>
    <property type="match status" value="1"/>
</dbReference>